<name>A0A4Z2HY34_9TELE</name>
<comment type="caution">
    <text evidence="2">The sequence shown here is derived from an EMBL/GenBank/DDBJ whole genome shotgun (WGS) entry which is preliminary data.</text>
</comment>
<proteinExistence type="predicted"/>
<feature type="region of interest" description="Disordered" evidence="1">
    <location>
        <begin position="1"/>
        <end position="25"/>
    </location>
</feature>
<dbReference type="Proteomes" id="UP000314294">
    <property type="component" value="Unassembled WGS sequence"/>
</dbReference>
<feature type="compositionally biased region" description="Basic and acidic residues" evidence="1">
    <location>
        <begin position="1"/>
        <end position="19"/>
    </location>
</feature>
<evidence type="ECO:0000313" key="2">
    <source>
        <dbReference type="EMBL" id="TNN70607.1"/>
    </source>
</evidence>
<accession>A0A4Z2HY34</accession>
<reference evidence="2 3" key="1">
    <citation type="submission" date="2019-03" db="EMBL/GenBank/DDBJ databases">
        <title>First draft genome of Liparis tanakae, snailfish: a comprehensive survey of snailfish specific genes.</title>
        <authorList>
            <person name="Kim W."/>
            <person name="Song I."/>
            <person name="Jeong J.-H."/>
            <person name="Kim D."/>
            <person name="Kim S."/>
            <person name="Ryu S."/>
            <person name="Song J.Y."/>
            <person name="Lee S.K."/>
        </authorList>
    </citation>
    <scope>NUCLEOTIDE SEQUENCE [LARGE SCALE GENOMIC DNA]</scope>
    <source>
        <tissue evidence="2">Muscle</tissue>
    </source>
</reference>
<gene>
    <name evidence="2" type="ORF">EYF80_019191</name>
</gene>
<evidence type="ECO:0000313" key="3">
    <source>
        <dbReference type="Proteomes" id="UP000314294"/>
    </source>
</evidence>
<dbReference type="AlphaFoldDB" id="A0A4Z2HY34"/>
<sequence>MKRGKRVEEEWKSTTERGVKSLPDGAVGNGRGCGVKAAEGNTTSLDMKADIFTRHKATAARVTEPPGELVEQLLSSLAKRCPRNVHLEVVKEGLFHVEWVCA</sequence>
<evidence type="ECO:0000256" key="1">
    <source>
        <dbReference type="SAM" id="MobiDB-lite"/>
    </source>
</evidence>
<keyword evidence="3" id="KW-1185">Reference proteome</keyword>
<protein>
    <submittedName>
        <fullName evidence="2">Uncharacterized protein</fullName>
    </submittedName>
</protein>
<organism evidence="2 3">
    <name type="scientific">Liparis tanakae</name>
    <name type="common">Tanaka's snailfish</name>
    <dbReference type="NCBI Taxonomy" id="230148"/>
    <lineage>
        <taxon>Eukaryota</taxon>
        <taxon>Metazoa</taxon>
        <taxon>Chordata</taxon>
        <taxon>Craniata</taxon>
        <taxon>Vertebrata</taxon>
        <taxon>Euteleostomi</taxon>
        <taxon>Actinopterygii</taxon>
        <taxon>Neopterygii</taxon>
        <taxon>Teleostei</taxon>
        <taxon>Neoteleostei</taxon>
        <taxon>Acanthomorphata</taxon>
        <taxon>Eupercaria</taxon>
        <taxon>Perciformes</taxon>
        <taxon>Cottioidei</taxon>
        <taxon>Cottales</taxon>
        <taxon>Liparidae</taxon>
        <taxon>Liparis</taxon>
    </lineage>
</organism>
<dbReference type="EMBL" id="SRLO01000161">
    <property type="protein sequence ID" value="TNN70607.1"/>
    <property type="molecule type" value="Genomic_DNA"/>
</dbReference>